<dbReference type="InterPro" id="IPR033729">
    <property type="entry name" value="SerRS_core"/>
</dbReference>
<dbReference type="Pfam" id="PF02403">
    <property type="entry name" value="Seryl_tRNA_N"/>
    <property type="match status" value="1"/>
</dbReference>
<evidence type="ECO:0000256" key="5">
    <source>
        <dbReference type="ARBA" id="ARBA00022917"/>
    </source>
</evidence>
<dbReference type="GO" id="GO:0004828">
    <property type="term" value="F:serine-tRNA ligase activity"/>
    <property type="evidence" value="ECO:0007669"/>
    <property type="project" value="UniProtKB-EC"/>
</dbReference>
<sequence>MIDIKFLRDNPDAVRASQKGRGEDATIVDQVLISDEARRAAINEFEALRAEQNTLSKAVAGAQGEEKKALLENSKALATKVKEADGKRAELEDVTKKLVMQLSNILDPAAPIGKEEDFVVIEHVGTPRTFDFEVKDHVELGKLLGAIDTERGAKVAGSRSYYLTGSGAMLEFALVNYAIASALKAGFTPVIPPVLVNPPAMEGTGFLGQAAENVYHLEKDDVYLVGTSEVPLAAFHMDEVLPVEKLPLRYAGYSSCFRREAGTYGKDTRGIIRVHQFDKVEMFSFCHPDQAKEEHKRLLQWEKDFLNAMEIPYRVIDVASGDLGSSANRKFDIEAWIPTQKAYREVTSTSNCTEFQARRLNIRFKDADGTKTVATLNGTLVAIPRMIVAILENHQNADGSVNIPKALQPFLGAERFELV</sequence>
<evidence type="ECO:0000256" key="4">
    <source>
        <dbReference type="ARBA" id="ARBA00022840"/>
    </source>
</evidence>
<keyword evidence="4" id="KW-0067">ATP-binding</keyword>
<dbReference type="AlphaFoldDB" id="A0A6J6GG77"/>
<accession>A0A6J6GG77</accession>
<dbReference type="Pfam" id="PF00587">
    <property type="entry name" value="tRNA-synt_2b"/>
    <property type="match status" value="1"/>
</dbReference>
<protein>
    <recommendedName>
        <fullName evidence="1">serine--tRNA ligase</fullName>
        <ecNumber evidence="1">6.1.1.11</ecNumber>
    </recommendedName>
    <alternativeName>
        <fullName evidence="7">Seryl-tRNA synthetase</fullName>
    </alternativeName>
</protein>
<dbReference type="InterPro" id="IPR045864">
    <property type="entry name" value="aa-tRNA-synth_II/BPL/LPL"/>
</dbReference>
<dbReference type="PANTHER" id="PTHR11778">
    <property type="entry name" value="SERYL-TRNA SYNTHETASE"/>
    <property type="match status" value="1"/>
</dbReference>
<evidence type="ECO:0000256" key="7">
    <source>
        <dbReference type="ARBA" id="ARBA00031113"/>
    </source>
</evidence>
<evidence type="ECO:0000256" key="2">
    <source>
        <dbReference type="ARBA" id="ARBA00022598"/>
    </source>
</evidence>
<name>A0A6J6GG77_9ZZZZ</name>
<dbReference type="InterPro" id="IPR042103">
    <property type="entry name" value="SerRS_1_N_sf"/>
</dbReference>
<keyword evidence="2" id="KW-0436">Ligase</keyword>
<evidence type="ECO:0000256" key="6">
    <source>
        <dbReference type="ARBA" id="ARBA00023146"/>
    </source>
</evidence>
<evidence type="ECO:0000313" key="9">
    <source>
        <dbReference type="EMBL" id="CAB4597935.1"/>
    </source>
</evidence>
<dbReference type="PRINTS" id="PR00981">
    <property type="entry name" value="TRNASYNTHSER"/>
</dbReference>
<feature type="domain" description="Aminoacyl-transfer RNA synthetases class-II family profile" evidence="8">
    <location>
        <begin position="136"/>
        <end position="404"/>
    </location>
</feature>
<evidence type="ECO:0000259" key="8">
    <source>
        <dbReference type="PROSITE" id="PS50862"/>
    </source>
</evidence>
<dbReference type="InterPro" id="IPR002317">
    <property type="entry name" value="Ser-tRNA-ligase_type_1"/>
</dbReference>
<dbReference type="PROSITE" id="PS50862">
    <property type="entry name" value="AA_TRNA_LIGASE_II"/>
    <property type="match status" value="1"/>
</dbReference>
<evidence type="ECO:0000256" key="1">
    <source>
        <dbReference type="ARBA" id="ARBA00012840"/>
    </source>
</evidence>
<dbReference type="PIRSF" id="PIRSF001529">
    <property type="entry name" value="Ser-tRNA-synth_IIa"/>
    <property type="match status" value="1"/>
</dbReference>
<dbReference type="Gene3D" id="1.10.287.40">
    <property type="entry name" value="Serine-tRNA synthetase, tRNA binding domain"/>
    <property type="match status" value="1"/>
</dbReference>
<dbReference type="NCBIfam" id="TIGR00414">
    <property type="entry name" value="serS"/>
    <property type="match status" value="1"/>
</dbReference>
<evidence type="ECO:0000256" key="3">
    <source>
        <dbReference type="ARBA" id="ARBA00022741"/>
    </source>
</evidence>
<dbReference type="InterPro" id="IPR002314">
    <property type="entry name" value="aa-tRNA-synt_IIb"/>
</dbReference>
<dbReference type="SUPFAM" id="SSF55681">
    <property type="entry name" value="Class II aaRS and biotin synthetases"/>
    <property type="match status" value="1"/>
</dbReference>
<dbReference type="Gene3D" id="3.30.930.10">
    <property type="entry name" value="Bira Bifunctional Protein, Domain 2"/>
    <property type="match status" value="1"/>
</dbReference>
<keyword evidence="3" id="KW-0547">Nucleotide-binding</keyword>
<dbReference type="SUPFAM" id="SSF46589">
    <property type="entry name" value="tRNA-binding arm"/>
    <property type="match status" value="1"/>
</dbReference>
<dbReference type="EMBL" id="CAEZUG010000064">
    <property type="protein sequence ID" value="CAB4597935.1"/>
    <property type="molecule type" value="Genomic_DNA"/>
</dbReference>
<dbReference type="InterPro" id="IPR006195">
    <property type="entry name" value="aa-tRNA-synth_II"/>
</dbReference>
<organism evidence="9">
    <name type="scientific">freshwater metagenome</name>
    <dbReference type="NCBI Taxonomy" id="449393"/>
    <lineage>
        <taxon>unclassified sequences</taxon>
        <taxon>metagenomes</taxon>
        <taxon>ecological metagenomes</taxon>
    </lineage>
</organism>
<reference evidence="9" key="1">
    <citation type="submission" date="2020-05" db="EMBL/GenBank/DDBJ databases">
        <authorList>
            <person name="Chiriac C."/>
            <person name="Salcher M."/>
            <person name="Ghai R."/>
            <person name="Kavagutti S V."/>
        </authorList>
    </citation>
    <scope>NUCLEOTIDE SEQUENCE</scope>
</reference>
<dbReference type="EC" id="6.1.1.11" evidence="1"/>
<proteinExistence type="inferred from homology"/>
<keyword evidence="5" id="KW-0648">Protein biosynthesis</keyword>
<dbReference type="GO" id="GO:0005524">
    <property type="term" value="F:ATP binding"/>
    <property type="evidence" value="ECO:0007669"/>
    <property type="project" value="UniProtKB-KW"/>
</dbReference>
<dbReference type="InterPro" id="IPR015866">
    <property type="entry name" value="Ser-tRNA-synth_1_N"/>
</dbReference>
<gene>
    <name evidence="9" type="ORF">UFOPK1795_00994</name>
</gene>
<dbReference type="GO" id="GO:0006434">
    <property type="term" value="P:seryl-tRNA aminoacylation"/>
    <property type="evidence" value="ECO:0007669"/>
    <property type="project" value="InterPro"/>
</dbReference>
<dbReference type="CDD" id="cd00770">
    <property type="entry name" value="SerRS_core"/>
    <property type="match status" value="1"/>
</dbReference>
<dbReference type="InterPro" id="IPR010978">
    <property type="entry name" value="tRNA-bd_arm"/>
</dbReference>
<keyword evidence="6" id="KW-0030">Aminoacyl-tRNA synthetase</keyword>
<dbReference type="HAMAP" id="MF_00176">
    <property type="entry name" value="Ser_tRNA_synth_type1"/>
    <property type="match status" value="1"/>
</dbReference>